<evidence type="ECO:0000313" key="4">
    <source>
        <dbReference type="Proteomes" id="UP001198182"/>
    </source>
</evidence>
<dbReference type="InterPro" id="IPR041796">
    <property type="entry name" value="Mre11_N"/>
</dbReference>
<organism evidence="3 4">
    <name type="scientific">Hominifimenecus microfluidus</name>
    <dbReference type="NCBI Taxonomy" id="2885348"/>
    <lineage>
        <taxon>Bacteria</taxon>
        <taxon>Bacillati</taxon>
        <taxon>Bacillota</taxon>
        <taxon>Clostridia</taxon>
        <taxon>Lachnospirales</taxon>
        <taxon>Lachnospiraceae</taxon>
        <taxon>Hominifimenecus</taxon>
    </lineage>
</organism>
<dbReference type="InterPro" id="IPR004843">
    <property type="entry name" value="Calcineurin-like_PHP"/>
</dbReference>
<name>A0AAE3JD94_9FIRM</name>
<sequence length="352" mass="40322">MRLIHTADVHLGATPDANMPWSQERSLAIRSSFLRIISMAEKNQADLLLIAGDLFHRQPLLRELKELNYHFSTLSHTRVVIIAGNHDYICENSPYLNFSWNENVTFLTSDTMTSVYFEHINTEVHGFSYHSQEIREPLYDSCRAPRDGRIHILLAHGGDPTHIPIRLQKLADSGFHYVALGHIHQPRIYKNTNMAYCGSPEPLDKTDLGKRGCILADVTQDTCQIHWQTVSETQYRIFHITVTAETTQGSVMQTVRSELAANPMHIYRFHLGGFRDPDLMFDLGQIRRAGRVVEVLDHTEPAYDLEQLAAEHSHDLISHYIHELDREDATPRERKALFYGLRALLNPDHQTG</sequence>
<dbReference type="SUPFAM" id="SSF56300">
    <property type="entry name" value="Metallo-dependent phosphatases"/>
    <property type="match status" value="1"/>
</dbReference>
<keyword evidence="3" id="KW-0269">Exonuclease</keyword>
<keyword evidence="1" id="KW-0378">Hydrolase</keyword>
<dbReference type="AlphaFoldDB" id="A0AAE3JD94"/>
<evidence type="ECO:0000259" key="2">
    <source>
        <dbReference type="Pfam" id="PF00149"/>
    </source>
</evidence>
<dbReference type="Proteomes" id="UP001198182">
    <property type="component" value="Unassembled WGS sequence"/>
</dbReference>
<evidence type="ECO:0000256" key="1">
    <source>
        <dbReference type="ARBA" id="ARBA00022801"/>
    </source>
</evidence>
<dbReference type="Pfam" id="PF00149">
    <property type="entry name" value="Metallophos"/>
    <property type="match status" value="1"/>
</dbReference>
<gene>
    <name evidence="3" type="ORF">LKD81_01480</name>
</gene>
<dbReference type="EMBL" id="JAJEQR010000003">
    <property type="protein sequence ID" value="MCC2229674.1"/>
    <property type="molecule type" value="Genomic_DNA"/>
</dbReference>
<dbReference type="RefSeq" id="WP_308452461.1">
    <property type="nucleotide sequence ID" value="NZ_JAJEQR010000003.1"/>
</dbReference>
<dbReference type="InterPro" id="IPR029052">
    <property type="entry name" value="Metallo-depent_PP-like"/>
</dbReference>
<feature type="domain" description="Calcineurin-like phosphoesterase" evidence="2">
    <location>
        <begin position="1"/>
        <end position="186"/>
    </location>
</feature>
<keyword evidence="4" id="KW-1185">Reference proteome</keyword>
<dbReference type="PANTHER" id="PTHR30337">
    <property type="entry name" value="COMPONENT OF ATP-DEPENDENT DSDNA EXONUCLEASE"/>
    <property type="match status" value="1"/>
</dbReference>
<proteinExistence type="predicted"/>
<keyword evidence="3" id="KW-0540">Nuclease</keyword>
<protein>
    <submittedName>
        <fullName evidence="3">DNA repair exonuclease</fullName>
    </submittedName>
</protein>
<evidence type="ECO:0000313" key="3">
    <source>
        <dbReference type="EMBL" id="MCC2229674.1"/>
    </source>
</evidence>
<dbReference type="GO" id="GO:0004527">
    <property type="term" value="F:exonuclease activity"/>
    <property type="evidence" value="ECO:0007669"/>
    <property type="project" value="UniProtKB-KW"/>
</dbReference>
<dbReference type="InterPro" id="IPR050535">
    <property type="entry name" value="DNA_Repair-Maintenance_Comp"/>
</dbReference>
<accession>A0AAE3JD94</accession>
<comment type="caution">
    <text evidence="3">The sequence shown here is derived from an EMBL/GenBank/DDBJ whole genome shotgun (WGS) entry which is preliminary data.</text>
</comment>
<dbReference type="CDD" id="cd00840">
    <property type="entry name" value="MPP_Mre11_N"/>
    <property type="match status" value="1"/>
</dbReference>
<dbReference type="Gene3D" id="3.60.21.10">
    <property type="match status" value="1"/>
</dbReference>
<reference evidence="3" key="1">
    <citation type="submission" date="2021-10" db="EMBL/GenBank/DDBJ databases">
        <title>Anaerobic single-cell dispensing facilitates the cultivation of human gut bacteria.</title>
        <authorList>
            <person name="Afrizal A."/>
        </authorList>
    </citation>
    <scope>NUCLEOTIDE SEQUENCE</scope>
    <source>
        <strain evidence="3">CLA-AA-H215</strain>
    </source>
</reference>